<feature type="domain" description="Alcohol dehydrogenase iron-type/glycerol dehydrogenase GldA" evidence="6">
    <location>
        <begin position="7"/>
        <end position="154"/>
    </location>
</feature>
<evidence type="ECO:0000256" key="4">
    <source>
        <dbReference type="PIRSR" id="PIRSR000112-1"/>
    </source>
</evidence>
<keyword evidence="5" id="KW-0520">NAD</keyword>
<comment type="caution">
    <text evidence="7">The sequence shown here is derived from an EMBL/GenBank/DDBJ whole genome shotgun (WGS) entry which is preliminary data.</text>
</comment>
<dbReference type="GO" id="GO:0046872">
    <property type="term" value="F:metal ion binding"/>
    <property type="evidence" value="ECO:0007669"/>
    <property type="project" value="UniProtKB-KW"/>
</dbReference>
<accession>A0AAW7ZD14</accession>
<comment type="similarity">
    <text evidence="1">Belongs to the iron-containing alcohol dehydrogenase family.</text>
</comment>
<dbReference type="RefSeq" id="WP_304542803.1">
    <property type="nucleotide sequence ID" value="NZ_JARPTC010000014.1"/>
</dbReference>
<feature type="binding site" evidence="4">
    <location>
        <position position="272"/>
    </location>
    <ligand>
        <name>glycerol</name>
        <dbReference type="ChEBI" id="CHEBI:17754"/>
    </ligand>
</feature>
<feature type="binding site" evidence="4">
    <location>
        <position position="171"/>
    </location>
    <ligand>
        <name>glycerol</name>
        <dbReference type="ChEBI" id="CHEBI:17754"/>
    </ligand>
</feature>
<evidence type="ECO:0000256" key="1">
    <source>
        <dbReference type="ARBA" id="ARBA00007358"/>
    </source>
</evidence>
<evidence type="ECO:0000313" key="8">
    <source>
        <dbReference type="Proteomes" id="UP001172911"/>
    </source>
</evidence>
<dbReference type="EMBL" id="JARPTC010000014">
    <property type="protein sequence ID" value="MDO7787624.1"/>
    <property type="molecule type" value="Genomic_DNA"/>
</dbReference>
<evidence type="ECO:0000313" key="7">
    <source>
        <dbReference type="EMBL" id="MDO7787624.1"/>
    </source>
</evidence>
<comment type="cofactor">
    <cofactor evidence="4">
        <name>Zn(2+)</name>
        <dbReference type="ChEBI" id="CHEBI:29105"/>
    </cofactor>
    <text evidence="4">Binds 1 zinc ion per subunit.</text>
</comment>
<evidence type="ECO:0000259" key="6">
    <source>
        <dbReference type="Pfam" id="PF00465"/>
    </source>
</evidence>
<organism evidence="7 8">
    <name type="scientific">Desulforamulus aquiferis</name>
    <dbReference type="NCBI Taxonomy" id="1397668"/>
    <lineage>
        <taxon>Bacteria</taxon>
        <taxon>Bacillati</taxon>
        <taxon>Bacillota</taxon>
        <taxon>Clostridia</taxon>
        <taxon>Eubacteriales</taxon>
        <taxon>Peptococcaceae</taxon>
        <taxon>Desulforamulus</taxon>
    </lineage>
</organism>
<dbReference type="Gene3D" id="3.40.50.1970">
    <property type="match status" value="1"/>
</dbReference>
<proteinExistence type="inferred from homology"/>
<feature type="binding site" evidence="4">
    <location>
        <position position="254"/>
    </location>
    <ligand>
        <name>glycerol</name>
        <dbReference type="ChEBI" id="CHEBI:17754"/>
    </ligand>
</feature>
<sequence>MYRQPGPALYVREPGALAKLPQVCSKLAKNPLVVGGEKALQAASEKINNSFMSAQQSVPDSILYGGECCESNIQRVVQAAQSTEADMLIAVGGGKVLDTVKIAAFRLNIPLVTVPTIASNCAPWTPLSILYDNNGKFLEMCFEAAMPEAIFVDPEIVAEAPVRYLIAGMGDTLSKWYETEISTQNKFGSAVIGLAKASAHLCYQTIIETGQQAIEAVNQQLVKPELEEVIDAIILLSGTVSCMGGDDCRTAAAHAIYSGLTGVHDIHEKSLHGEMVAFGILVQLVLDNKEQEAIKLAKHYRNLFLPCNLAELGLLNCTEGDLTTIIEGTLATDDIKNMPYEVTAVMLKEAIISADLLGQKI</sequence>
<keyword evidence="3" id="KW-0560">Oxidoreductase</keyword>
<dbReference type="PIRSF" id="PIRSF000112">
    <property type="entry name" value="Glycerol_dehydrogenase"/>
    <property type="match status" value="1"/>
</dbReference>
<gene>
    <name evidence="7" type="ORF">P6N53_10365</name>
</gene>
<keyword evidence="8" id="KW-1185">Reference proteome</keyword>
<dbReference type="CDD" id="cd08550">
    <property type="entry name" value="GlyDH-like"/>
    <property type="match status" value="1"/>
</dbReference>
<feature type="binding site" evidence="5">
    <location>
        <position position="127"/>
    </location>
    <ligand>
        <name>NAD(+)</name>
        <dbReference type="ChEBI" id="CHEBI:57540"/>
    </ligand>
</feature>
<dbReference type="InterPro" id="IPR001670">
    <property type="entry name" value="ADH_Fe/GldA"/>
</dbReference>
<name>A0AAW7ZD14_9FIRM</name>
<feature type="binding site" evidence="5">
    <location>
        <position position="131"/>
    </location>
    <ligand>
        <name>NAD(+)</name>
        <dbReference type="ChEBI" id="CHEBI:57540"/>
    </ligand>
</feature>
<reference evidence="7" key="2">
    <citation type="submission" date="2023-03" db="EMBL/GenBank/DDBJ databases">
        <authorList>
            <person name="Zhang Z."/>
        </authorList>
    </citation>
    <scope>NUCLEOTIDE SEQUENCE</scope>
    <source>
        <strain evidence="7">DSA</strain>
    </source>
</reference>
<dbReference type="PROSITE" id="PS00913">
    <property type="entry name" value="ADH_IRON_1"/>
    <property type="match status" value="1"/>
</dbReference>
<keyword evidence="2 4" id="KW-0479">Metal-binding</keyword>
<dbReference type="Proteomes" id="UP001172911">
    <property type="component" value="Unassembled WGS sequence"/>
</dbReference>
<evidence type="ECO:0000256" key="3">
    <source>
        <dbReference type="ARBA" id="ARBA00023002"/>
    </source>
</evidence>
<dbReference type="InterPro" id="IPR018211">
    <property type="entry name" value="ADH_Fe_CS"/>
</dbReference>
<dbReference type="GO" id="GO:0016614">
    <property type="term" value="F:oxidoreductase activity, acting on CH-OH group of donors"/>
    <property type="evidence" value="ECO:0007669"/>
    <property type="project" value="InterPro"/>
</dbReference>
<feature type="binding site" evidence="5">
    <location>
        <begin position="116"/>
        <end position="119"/>
    </location>
    <ligand>
        <name>NAD(+)</name>
        <dbReference type="ChEBI" id="CHEBI:57540"/>
    </ligand>
</feature>
<dbReference type="SUPFAM" id="SSF56796">
    <property type="entry name" value="Dehydroquinate synthase-like"/>
    <property type="match status" value="1"/>
</dbReference>
<dbReference type="InterPro" id="IPR016205">
    <property type="entry name" value="Glycerol_DH"/>
</dbReference>
<dbReference type="PANTHER" id="PTHR43616">
    <property type="entry name" value="GLYCEROL DEHYDROGENASE"/>
    <property type="match status" value="1"/>
</dbReference>
<reference evidence="7" key="1">
    <citation type="journal article" date="2023" name="J. Hazard. Mater.">
        <title>Anaerobic biodegradation of pyrene and benzo[a]pyrene by a new sulfate-reducing Desulforamulus aquiferis strain DSA.</title>
        <authorList>
            <person name="Zhang Z."/>
            <person name="Sun J."/>
            <person name="Gong X."/>
            <person name="Wang C."/>
            <person name="Wang H."/>
        </authorList>
    </citation>
    <scope>NUCLEOTIDE SEQUENCE</scope>
    <source>
        <strain evidence="7">DSA</strain>
    </source>
</reference>
<dbReference type="Pfam" id="PF00465">
    <property type="entry name" value="Fe-ADH"/>
    <property type="match status" value="1"/>
</dbReference>
<dbReference type="Gene3D" id="1.20.1090.10">
    <property type="entry name" value="Dehydroquinate synthase-like - alpha domain"/>
    <property type="match status" value="1"/>
</dbReference>
<dbReference type="PANTHER" id="PTHR43616:SF3">
    <property type="entry name" value="HYDROXYCARBOXYLATE DEHYDROGENASE A"/>
    <property type="match status" value="1"/>
</dbReference>
<evidence type="ECO:0000256" key="2">
    <source>
        <dbReference type="ARBA" id="ARBA00022723"/>
    </source>
</evidence>
<protein>
    <submittedName>
        <fullName evidence="7">Iron-containing alcohol dehydrogenase family protein</fullName>
    </submittedName>
</protein>
<feature type="binding site" evidence="5">
    <location>
        <position position="125"/>
    </location>
    <ligand>
        <name>NAD(+)</name>
        <dbReference type="ChEBI" id="CHEBI:57540"/>
    </ligand>
</feature>
<evidence type="ECO:0000256" key="5">
    <source>
        <dbReference type="PIRSR" id="PIRSR000112-3"/>
    </source>
</evidence>
<keyword evidence="4" id="KW-0862">Zinc</keyword>
<dbReference type="AlphaFoldDB" id="A0AAW7ZD14"/>
<feature type="binding site" evidence="5">
    <location>
        <begin position="94"/>
        <end position="98"/>
    </location>
    <ligand>
        <name>NAD(+)</name>
        <dbReference type="ChEBI" id="CHEBI:57540"/>
    </ligand>
</feature>